<comment type="caution">
    <text evidence="2">The sequence shown here is derived from an EMBL/GenBank/DDBJ whole genome shotgun (WGS) entry which is preliminary data.</text>
</comment>
<evidence type="ECO:0000313" key="2">
    <source>
        <dbReference type="EMBL" id="CAD2184172.1"/>
    </source>
</evidence>
<reference evidence="2 3" key="1">
    <citation type="submission" date="2020-08" db="EMBL/GenBank/DDBJ databases">
        <authorList>
            <person name="Koutsovoulos G."/>
            <person name="Danchin GJ E."/>
        </authorList>
    </citation>
    <scope>NUCLEOTIDE SEQUENCE [LARGE SCALE GENOMIC DNA]</scope>
</reference>
<feature type="coiled-coil region" evidence="1">
    <location>
        <begin position="277"/>
        <end position="304"/>
    </location>
</feature>
<keyword evidence="1" id="KW-0175">Coiled coil</keyword>
<dbReference type="OrthoDB" id="5908619at2759"/>
<sequence length="313" mass="36415">MDLEKVKIYYGRSIWMNRLAQVSIILQKHILEIIKQEKTSWSELTKTSLKNFLSSSQNSEKSTIEEINEKTIFDIYTKKVNESNSQRFGNELFLKKGKNNKKGLGFITPQASPMRVFNSLGCKDVGECSSKNNEQKRYSFSFASPIKSFVASPRRFFSQKKDSFSKSGKSANKLYKNSRSLAIIWFFAERTLKPILLNKFDPELHKEAKNIINSLEFNPKILKNKWVEGWEDVMANEDQKLFWKETIILGLRVLTAFERMKKIYELKGFATTVIGKNEFTLETLENEEKLIEDISEELEEAVLKKLVNSYEHN</sequence>
<organism evidence="2 3">
    <name type="scientific">Meloidogyne enterolobii</name>
    <name type="common">Root-knot nematode worm</name>
    <name type="synonym">Meloidogyne mayaguensis</name>
    <dbReference type="NCBI Taxonomy" id="390850"/>
    <lineage>
        <taxon>Eukaryota</taxon>
        <taxon>Metazoa</taxon>
        <taxon>Ecdysozoa</taxon>
        <taxon>Nematoda</taxon>
        <taxon>Chromadorea</taxon>
        <taxon>Rhabditida</taxon>
        <taxon>Tylenchina</taxon>
        <taxon>Tylenchomorpha</taxon>
        <taxon>Tylenchoidea</taxon>
        <taxon>Meloidogynidae</taxon>
        <taxon>Meloidogyninae</taxon>
        <taxon>Meloidogyne</taxon>
    </lineage>
</organism>
<evidence type="ECO:0000256" key="1">
    <source>
        <dbReference type="SAM" id="Coils"/>
    </source>
</evidence>
<dbReference type="EMBL" id="CAJEWN010000492">
    <property type="protein sequence ID" value="CAD2184172.1"/>
    <property type="molecule type" value="Genomic_DNA"/>
</dbReference>
<evidence type="ECO:0000313" key="3">
    <source>
        <dbReference type="Proteomes" id="UP000580250"/>
    </source>
</evidence>
<gene>
    <name evidence="2" type="ORF">MENT_LOCUS36512</name>
</gene>
<accession>A0A6V7WAX8</accession>
<dbReference type="AlphaFoldDB" id="A0A6V7WAX8"/>
<proteinExistence type="predicted"/>
<dbReference type="Proteomes" id="UP000580250">
    <property type="component" value="Unassembled WGS sequence"/>
</dbReference>
<name>A0A6V7WAX8_MELEN</name>
<protein>
    <submittedName>
        <fullName evidence="2">Uncharacterized protein</fullName>
    </submittedName>
</protein>